<dbReference type="EMBL" id="PDOC01000009">
    <property type="protein sequence ID" value="PIL44082.1"/>
    <property type="molecule type" value="Genomic_DNA"/>
</dbReference>
<organism evidence="1 2">
    <name type="scientific">Massilia eurypsychrophila</name>
    <dbReference type="NCBI Taxonomy" id="1485217"/>
    <lineage>
        <taxon>Bacteria</taxon>
        <taxon>Pseudomonadati</taxon>
        <taxon>Pseudomonadota</taxon>
        <taxon>Betaproteobacteria</taxon>
        <taxon>Burkholderiales</taxon>
        <taxon>Oxalobacteraceae</taxon>
        <taxon>Telluria group</taxon>
        <taxon>Massilia</taxon>
    </lineage>
</organism>
<proteinExistence type="predicted"/>
<reference evidence="1 2" key="1">
    <citation type="submission" date="2017-10" db="EMBL/GenBank/DDBJ databases">
        <title>Massilia psychrophilum sp. nov., a novel purple-pigmented bacterium isolated from Tianshan glacier, Xinjiang Municipality, China.</title>
        <authorList>
            <person name="Wang H."/>
        </authorList>
    </citation>
    <scope>NUCLEOTIDE SEQUENCE [LARGE SCALE GENOMIC DNA]</scope>
    <source>
        <strain evidence="1 2">JCM 30074</strain>
    </source>
</reference>
<comment type="caution">
    <text evidence="1">The sequence shown here is derived from an EMBL/GenBank/DDBJ whole genome shotgun (WGS) entry which is preliminary data.</text>
</comment>
<accession>A0A2G8TDH3</accession>
<gene>
    <name evidence="1" type="ORF">CR105_15350</name>
</gene>
<protein>
    <submittedName>
        <fullName evidence="1">Uncharacterized protein</fullName>
    </submittedName>
</protein>
<dbReference type="AlphaFoldDB" id="A0A2G8TDH3"/>
<dbReference type="Proteomes" id="UP000230390">
    <property type="component" value="Unassembled WGS sequence"/>
</dbReference>
<keyword evidence="2" id="KW-1185">Reference proteome</keyword>
<evidence type="ECO:0000313" key="1">
    <source>
        <dbReference type="EMBL" id="PIL44082.1"/>
    </source>
</evidence>
<evidence type="ECO:0000313" key="2">
    <source>
        <dbReference type="Proteomes" id="UP000230390"/>
    </source>
</evidence>
<sequence length="152" mass="16181">MLLLMVTGTGAAGGGLCTASETPFFSCQIASKKWIGVCGASTDAVQYRFGRPGRIELAFPADPANAPSTMYLTNYARHQVDRVELTFTNEGVDYAVFDYVENGKRNAGVRVTAAPGREVQIACAGRVAGELTELRGALRCDPDNALSLGQCR</sequence>
<name>A0A2G8TDH3_9BURK</name>